<accession>A0ABR3VW27</accession>
<sequence>MEPGSVIRVGHENHLCFTLRNGASNDRPSRCQLPLTLGSPNRVRSSGQVGQGSSQPWSSLPRTGERNPGESRTMAPDFPTGLLGAPLIGSPAAEKVETRGQRTNRRKGTIK</sequence>
<proteinExistence type="predicted"/>
<comment type="caution">
    <text evidence="2">The sequence shown here is derived from an EMBL/GenBank/DDBJ whole genome shotgun (WGS) entry which is preliminary data.</text>
</comment>
<dbReference type="EMBL" id="JAZHXJ010001030">
    <property type="protein sequence ID" value="KAL1846498.1"/>
    <property type="molecule type" value="Genomic_DNA"/>
</dbReference>
<name>A0ABR3VW27_9PEZI</name>
<gene>
    <name evidence="2" type="ORF">VTK73DRAFT_278</name>
</gene>
<evidence type="ECO:0000313" key="2">
    <source>
        <dbReference type="EMBL" id="KAL1846498.1"/>
    </source>
</evidence>
<keyword evidence="3" id="KW-1185">Reference proteome</keyword>
<feature type="region of interest" description="Disordered" evidence="1">
    <location>
        <begin position="20"/>
        <end position="111"/>
    </location>
</feature>
<reference evidence="2 3" key="1">
    <citation type="journal article" date="2024" name="Commun. Biol.">
        <title>Comparative genomic analysis of thermophilic fungi reveals convergent evolutionary adaptations and gene losses.</title>
        <authorList>
            <person name="Steindorff A.S."/>
            <person name="Aguilar-Pontes M.V."/>
            <person name="Robinson A.J."/>
            <person name="Andreopoulos B."/>
            <person name="LaButti K."/>
            <person name="Kuo A."/>
            <person name="Mondo S."/>
            <person name="Riley R."/>
            <person name="Otillar R."/>
            <person name="Haridas S."/>
            <person name="Lipzen A."/>
            <person name="Grimwood J."/>
            <person name="Schmutz J."/>
            <person name="Clum A."/>
            <person name="Reid I.D."/>
            <person name="Moisan M.C."/>
            <person name="Butler G."/>
            <person name="Nguyen T.T.M."/>
            <person name="Dewar K."/>
            <person name="Conant G."/>
            <person name="Drula E."/>
            <person name="Henrissat B."/>
            <person name="Hansel C."/>
            <person name="Singer S."/>
            <person name="Hutchinson M.I."/>
            <person name="de Vries R.P."/>
            <person name="Natvig D.O."/>
            <person name="Powell A.J."/>
            <person name="Tsang A."/>
            <person name="Grigoriev I.V."/>
        </authorList>
    </citation>
    <scope>NUCLEOTIDE SEQUENCE [LARGE SCALE GENOMIC DNA]</scope>
    <source>
        <strain evidence="2 3">ATCC 24622</strain>
    </source>
</reference>
<protein>
    <submittedName>
        <fullName evidence="2">Uncharacterized protein</fullName>
    </submittedName>
</protein>
<dbReference type="Proteomes" id="UP001586593">
    <property type="component" value="Unassembled WGS sequence"/>
</dbReference>
<evidence type="ECO:0000313" key="3">
    <source>
        <dbReference type="Proteomes" id="UP001586593"/>
    </source>
</evidence>
<evidence type="ECO:0000256" key="1">
    <source>
        <dbReference type="SAM" id="MobiDB-lite"/>
    </source>
</evidence>
<feature type="compositionally biased region" description="Basic residues" evidence="1">
    <location>
        <begin position="102"/>
        <end position="111"/>
    </location>
</feature>
<feature type="compositionally biased region" description="Low complexity" evidence="1">
    <location>
        <begin position="45"/>
        <end position="59"/>
    </location>
</feature>
<organism evidence="2 3">
    <name type="scientific">Phialemonium thermophilum</name>
    <dbReference type="NCBI Taxonomy" id="223376"/>
    <lineage>
        <taxon>Eukaryota</taxon>
        <taxon>Fungi</taxon>
        <taxon>Dikarya</taxon>
        <taxon>Ascomycota</taxon>
        <taxon>Pezizomycotina</taxon>
        <taxon>Sordariomycetes</taxon>
        <taxon>Sordariomycetidae</taxon>
        <taxon>Cephalothecales</taxon>
        <taxon>Cephalothecaceae</taxon>
        <taxon>Phialemonium</taxon>
    </lineage>
</organism>